<comment type="caution">
    <text evidence="1">The sequence shown here is derived from an EMBL/GenBank/DDBJ whole genome shotgun (WGS) entry which is preliminary data.</text>
</comment>
<dbReference type="SUPFAM" id="SSF55961">
    <property type="entry name" value="Bet v1-like"/>
    <property type="match status" value="1"/>
</dbReference>
<dbReference type="OrthoDB" id="7426251at2"/>
<sequence length="174" mass="19112">MFGLFKKKPAPEGPVELEAKFDVACSAEDFFGLIDFASPRNAKVELGHTIEQVGSDQFVLVMSFLPDLDFKLTVEECVPHQRYAYLSPMPEGVGELLWTRESFEIEATGENSCTIKARTEGEFAPGLTMDEYQSEVAMLTHACQNAFAKLKIHAEGGVGEVLAYEQLQAADLAA</sequence>
<dbReference type="Proteomes" id="UP000442714">
    <property type="component" value="Unassembled WGS sequence"/>
</dbReference>
<dbReference type="AlphaFoldDB" id="A0A844ZPY2"/>
<accession>A0A844ZPY2</accession>
<proteinExistence type="predicted"/>
<protein>
    <submittedName>
        <fullName evidence="1">Uncharacterized protein</fullName>
    </submittedName>
</protein>
<keyword evidence="2" id="KW-1185">Reference proteome</keyword>
<organism evidence="1 2">
    <name type="scientific">Pontixanthobacter aquaemixtae</name>
    <dbReference type="NCBI Taxonomy" id="1958940"/>
    <lineage>
        <taxon>Bacteria</taxon>
        <taxon>Pseudomonadati</taxon>
        <taxon>Pseudomonadota</taxon>
        <taxon>Alphaproteobacteria</taxon>
        <taxon>Sphingomonadales</taxon>
        <taxon>Erythrobacteraceae</taxon>
        <taxon>Pontixanthobacter</taxon>
    </lineage>
</organism>
<gene>
    <name evidence="1" type="ORF">GRI41_03095</name>
</gene>
<dbReference type="EMBL" id="WTYX01000001">
    <property type="protein sequence ID" value="MXO89798.1"/>
    <property type="molecule type" value="Genomic_DNA"/>
</dbReference>
<evidence type="ECO:0000313" key="2">
    <source>
        <dbReference type="Proteomes" id="UP000442714"/>
    </source>
</evidence>
<reference evidence="1 2" key="1">
    <citation type="submission" date="2019-12" db="EMBL/GenBank/DDBJ databases">
        <title>Genomic-based taxomic classification of the family Erythrobacteraceae.</title>
        <authorList>
            <person name="Xu L."/>
        </authorList>
    </citation>
    <scope>NUCLEOTIDE SEQUENCE [LARGE SCALE GENOMIC DNA]</scope>
    <source>
        <strain evidence="1 2">KCTC 52763</strain>
    </source>
</reference>
<dbReference type="RefSeq" id="WP_160603321.1">
    <property type="nucleotide sequence ID" value="NZ_WTYX01000001.1"/>
</dbReference>
<name>A0A844ZPY2_9SPHN</name>
<evidence type="ECO:0000313" key="1">
    <source>
        <dbReference type="EMBL" id="MXO89798.1"/>
    </source>
</evidence>